<keyword evidence="1" id="KW-0175">Coiled coil</keyword>
<reference evidence="4" key="1">
    <citation type="submission" date="2022-11" db="UniProtKB">
        <authorList>
            <consortium name="WormBaseParasite"/>
        </authorList>
    </citation>
    <scope>IDENTIFICATION</scope>
</reference>
<feature type="compositionally biased region" description="Basic residues" evidence="2">
    <location>
        <begin position="197"/>
        <end position="207"/>
    </location>
</feature>
<accession>A0A914RBG0</accession>
<keyword evidence="3" id="KW-1185">Reference proteome</keyword>
<feature type="compositionally biased region" description="Polar residues" evidence="2">
    <location>
        <begin position="182"/>
        <end position="196"/>
    </location>
</feature>
<feature type="compositionally biased region" description="Acidic residues" evidence="2">
    <location>
        <begin position="165"/>
        <end position="177"/>
    </location>
</feature>
<feature type="compositionally biased region" description="Basic and acidic residues" evidence="2">
    <location>
        <begin position="154"/>
        <end position="164"/>
    </location>
</feature>
<proteinExistence type="predicted"/>
<evidence type="ECO:0000313" key="4">
    <source>
        <dbReference type="WBParaSite" id="PDA_v2.g8975.t1"/>
    </source>
</evidence>
<feature type="coiled-coil region" evidence="1">
    <location>
        <begin position="222"/>
        <end position="277"/>
    </location>
</feature>
<sequence>MALRNACDFQIKISPTKLSSNTLNFNDHTEKEDRKPWKKECSSNHINNSTLSLHISAYENSVEAVTDKCYGKLCEDSNGNQPRKKWKDLKELFDASLYVLRDPFEFPRQQNDEVQQPALSRYRASQRLLNPNVRNSAKTTNSGATRSRGRPRKSALEVPERIYSDDEDFSGVDDELVEVPVPTSTGASDGPTNNATHLRRSTRKKRQPAADKEYVPPGKRICSELERTAEEEEEVERAVREQNHEYNWDQENQAADVEQEDEEVVEEKQSAAALRRATLNPPDLFFIGRSAECVFYASYREVTSPGAVMKGATVTLPVYGPSRVIYDNIANEEIAEEEAKKYAKGKALSYGKADDGFIVFLSSAAERTVDSNEDRVFALEEENRGFRIALNDMKCRLKNVERKLEDVMSGRVVIPSQTAEEPTEIPVVRGNVETSNETPQNAAPVSRIIAPAEIRDAPSWQWVTEAQARGFCRRYPDRTAFVREVFTNLFTDLQVFQPHLPDDRKAELEKICLCLLNPSTEVDIKNVEDMIEREVKYQRGLIRTRITKPKTAAVAMVTKAAVPLIFEDGVWKPSNDAAFRRLEPQNVRPWPILLNHGELSDTMYAQRKDADSERSYWSYFVITKEGVLIHCNN</sequence>
<organism evidence="3 4">
    <name type="scientific">Panagrolaimus davidi</name>
    <dbReference type="NCBI Taxonomy" id="227884"/>
    <lineage>
        <taxon>Eukaryota</taxon>
        <taxon>Metazoa</taxon>
        <taxon>Ecdysozoa</taxon>
        <taxon>Nematoda</taxon>
        <taxon>Chromadorea</taxon>
        <taxon>Rhabditida</taxon>
        <taxon>Tylenchina</taxon>
        <taxon>Panagrolaimomorpha</taxon>
        <taxon>Panagrolaimoidea</taxon>
        <taxon>Panagrolaimidae</taxon>
        <taxon>Panagrolaimus</taxon>
    </lineage>
</organism>
<evidence type="ECO:0000313" key="3">
    <source>
        <dbReference type="Proteomes" id="UP000887578"/>
    </source>
</evidence>
<dbReference type="WBParaSite" id="PDA_v2.g8975.t1">
    <property type="protein sequence ID" value="PDA_v2.g8975.t1"/>
    <property type="gene ID" value="PDA_v2.g8975"/>
</dbReference>
<protein>
    <submittedName>
        <fullName evidence="4">Uncharacterized protein</fullName>
    </submittedName>
</protein>
<evidence type="ECO:0000256" key="2">
    <source>
        <dbReference type="SAM" id="MobiDB-lite"/>
    </source>
</evidence>
<feature type="region of interest" description="Disordered" evidence="2">
    <location>
        <begin position="125"/>
        <end position="217"/>
    </location>
</feature>
<evidence type="ECO:0000256" key="1">
    <source>
        <dbReference type="SAM" id="Coils"/>
    </source>
</evidence>
<dbReference type="Proteomes" id="UP000887578">
    <property type="component" value="Unplaced"/>
</dbReference>
<name>A0A914RBG0_9BILA</name>
<dbReference type="AlphaFoldDB" id="A0A914RBG0"/>
<feature type="compositionally biased region" description="Polar residues" evidence="2">
    <location>
        <begin position="127"/>
        <end position="145"/>
    </location>
</feature>